<dbReference type="Gene3D" id="3.40.50.2300">
    <property type="match status" value="2"/>
</dbReference>
<keyword evidence="1" id="KW-0678">Repressor</keyword>
<dbReference type="SUPFAM" id="SSF47413">
    <property type="entry name" value="lambda repressor-like DNA-binding domains"/>
    <property type="match status" value="1"/>
</dbReference>
<gene>
    <name evidence="6" type="ORF">GA0061103_5033</name>
</gene>
<keyword evidence="3" id="KW-0238">DNA-binding</keyword>
<dbReference type="Proteomes" id="UP000199101">
    <property type="component" value="Unassembled WGS sequence"/>
</dbReference>
<dbReference type="InterPro" id="IPR046335">
    <property type="entry name" value="LacI/GalR-like_sensor"/>
</dbReference>
<dbReference type="CDD" id="cd01392">
    <property type="entry name" value="HTH_LacI"/>
    <property type="match status" value="1"/>
</dbReference>
<organism evidence="6 7">
    <name type="scientific">Rhizobium multihospitium</name>
    <dbReference type="NCBI Taxonomy" id="410764"/>
    <lineage>
        <taxon>Bacteria</taxon>
        <taxon>Pseudomonadati</taxon>
        <taxon>Pseudomonadota</taxon>
        <taxon>Alphaproteobacteria</taxon>
        <taxon>Hyphomicrobiales</taxon>
        <taxon>Rhizobiaceae</taxon>
        <taxon>Rhizobium/Agrobacterium group</taxon>
        <taxon>Rhizobium</taxon>
    </lineage>
</organism>
<keyword evidence="7" id="KW-1185">Reference proteome</keyword>
<dbReference type="Pfam" id="PF00356">
    <property type="entry name" value="LacI"/>
    <property type="match status" value="1"/>
</dbReference>
<dbReference type="PRINTS" id="PR00036">
    <property type="entry name" value="HTHLACI"/>
</dbReference>
<dbReference type="GO" id="GO:0003700">
    <property type="term" value="F:DNA-binding transcription factor activity"/>
    <property type="evidence" value="ECO:0007669"/>
    <property type="project" value="TreeGrafter"/>
</dbReference>
<dbReference type="SUPFAM" id="SSF53822">
    <property type="entry name" value="Periplasmic binding protein-like I"/>
    <property type="match status" value="1"/>
</dbReference>
<dbReference type="GO" id="GO:0000976">
    <property type="term" value="F:transcription cis-regulatory region binding"/>
    <property type="evidence" value="ECO:0007669"/>
    <property type="project" value="TreeGrafter"/>
</dbReference>
<reference evidence="7" key="1">
    <citation type="submission" date="2016-08" db="EMBL/GenBank/DDBJ databases">
        <authorList>
            <person name="Varghese N."/>
            <person name="Submissions Spin"/>
        </authorList>
    </citation>
    <scope>NUCLEOTIDE SEQUENCE [LARGE SCALE GENOMIC DNA]</scope>
    <source>
        <strain evidence="7">HAMBI 2975</strain>
    </source>
</reference>
<name>A0A1C3W8E4_9HYPH</name>
<evidence type="ECO:0000256" key="4">
    <source>
        <dbReference type="ARBA" id="ARBA00023163"/>
    </source>
</evidence>
<dbReference type="AlphaFoldDB" id="A0A1C3W8E4"/>
<keyword evidence="2" id="KW-0805">Transcription regulation</keyword>
<evidence type="ECO:0000256" key="3">
    <source>
        <dbReference type="ARBA" id="ARBA00023125"/>
    </source>
</evidence>
<feature type="domain" description="HTH lacI-type" evidence="5">
    <location>
        <begin position="37"/>
        <end position="93"/>
    </location>
</feature>
<dbReference type="Gene3D" id="1.10.260.40">
    <property type="entry name" value="lambda repressor-like DNA-binding domains"/>
    <property type="match status" value="1"/>
</dbReference>
<evidence type="ECO:0000256" key="1">
    <source>
        <dbReference type="ARBA" id="ARBA00022491"/>
    </source>
</evidence>
<dbReference type="SMART" id="SM00354">
    <property type="entry name" value="HTH_LACI"/>
    <property type="match status" value="1"/>
</dbReference>
<dbReference type="InterPro" id="IPR010982">
    <property type="entry name" value="Lambda_DNA-bd_dom_sf"/>
</dbReference>
<keyword evidence="4" id="KW-0804">Transcription</keyword>
<dbReference type="PROSITE" id="PS00356">
    <property type="entry name" value="HTH_LACI_1"/>
    <property type="match status" value="1"/>
</dbReference>
<dbReference type="EMBL" id="FMAG01000004">
    <property type="protein sequence ID" value="SCB36155.1"/>
    <property type="molecule type" value="Genomic_DNA"/>
</dbReference>
<accession>A0A1C3W8E4</accession>
<dbReference type="PANTHER" id="PTHR30146:SF148">
    <property type="entry name" value="HTH-TYPE TRANSCRIPTIONAL REPRESSOR PURR-RELATED"/>
    <property type="match status" value="1"/>
</dbReference>
<dbReference type="InterPro" id="IPR000843">
    <property type="entry name" value="HTH_LacI"/>
</dbReference>
<dbReference type="CDD" id="cd06267">
    <property type="entry name" value="PBP1_LacI_sugar_binding-like"/>
    <property type="match status" value="1"/>
</dbReference>
<dbReference type="InterPro" id="IPR028082">
    <property type="entry name" value="Peripla_BP_I"/>
</dbReference>
<proteinExistence type="predicted"/>
<protein>
    <submittedName>
        <fullName evidence="6">Transcriptional regulator, LacI family</fullName>
    </submittedName>
</protein>
<dbReference type="PROSITE" id="PS50932">
    <property type="entry name" value="HTH_LACI_2"/>
    <property type="match status" value="1"/>
</dbReference>
<dbReference type="Pfam" id="PF13377">
    <property type="entry name" value="Peripla_BP_3"/>
    <property type="match status" value="1"/>
</dbReference>
<dbReference type="PANTHER" id="PTHR30146">
    <property type="entry name" value="LACI-RELATED TRANSCRIPTIONAL REPRESSOR"/>
    <property type="match status" value="1"/>
</dbReference>
<sequence length="378" mass="40974">MRPCVSKQVRQEFRNLLAPVRRGAKISADRMKAPKRIGILDVARLAGVSATTVSRVLNGQADSRISPETQERVRVTASSVGYVVNRLATSLRTHRTGVFGAIVNSLSGHYQPHLTSRLQIVAQRRGVELLVAQAKGEAGEIAGQLRLFQQDFFDGVIMVSDLPGQQALCDHLDLMGKAHVTLGAGLTGPLPAVLTDDRQGIRLLFDHLVELGHRRISFVYRVSRSALRDRLSIFQDAVAGSAGLVLGDVISFEKGERDRKLFADLLASPQPPTALICGSDGLAIEVVAFLRDLGLQIPADISVVGYDNVPDTAYWTPPLTTVAQPTDALCEASLDLLIELSNLPADLRVEKRPIRFVTPELVIRASSSSPSLRPFSLA</sequence>
<evidence type="ECO:0000256" key="2">
    <source>
        <dbReference type="ARBA" id="ARBA00023015"/>
    </source>
</evidence>
<dbReference type="STRING" id="410764.GA0061103_5033"/>
<evidence type="ECO:0000313" key="6">
    <source>
        <dbReference type="EMBL" id="SCB36155.1"/>
    </source>
</evidence>
<evidence type="ECO:0000259" key="5">
    <source>
        <dbReference type="PROSITE" id="PS50932"/>
    </source>
</evidence>
<evidence type="ECO:0000313" key="7">
    <source>
        <dbReference type="Proteomes" id="UP000199101"/>
    </source>
</evidence>